<feature type="transmembrane region" description="Helical" evidence="1">
    <location>
        <begin position="120"/>
        <end position="142"/>
    </location>
</feature>
<keyword evidence="3" id="KW-1185">Reference proteome</keyword>
<accession>A0ABY4TT60</accession>
<dbReference type="Proteomes" id="UP001055580">
    <property type="component" value="Chromosome"/>
</dbReference>
<sequence length="168" mass="17226">MDETIPRGHVAALILASFVVGLGVPDLDFLLPLRHRSALTHSVVPLLIVLLHPAGRRLLPGLALGIGVHLSADSFPNAMTGFATVKLPFAGALSAAASYIWLGANALASVAIGAVTSARVLPLAWATGLLGAVAAGSVIYLFVTDGGWPVLALAGAASAIGWRVRRRQ</sequence>
<proteinExistence type="predicted"/>
<reference evidence="2" key="1">
    <citation type="submission" date="2022-05" db="EMBL/GenBank/DDBJ databases">
        <title>Sphingomonas sp. strain RMG20 Genome sequencing and assembly.</title>
        <authorList>
            <person name="Kim I."/>
        </authorList>
    </citation>
    <scope>NUCLEOTIDE SEQUENCE</scope>
    <source>
        <strain evidence="2">RMG20</strain>
    </source>
</reference>
<feature type="transmembrane region" description="Helical" evidence="1">
    <location>
        <begin position="12"/>
        <end position="31"/>
    </location>
</feature>
<evidence type="ECO:0000313" key="2">
    <source>
        <dbReference type="EMBL" id="URW75600.1"/>
    </source>
</evidence>
<evidence type="ECO:0000313" key="3">
    <source>
        <dbReference type="Proteomes" id="UP001055580"/>
    </source>
</evidence>
<gene>
    <name evidence="2" type="ORF">M9980_13930</name>
</gene>
<feature type="transmembrane region" description="Helical" evidence="1">
    <location>
        <begin position="87"/>
        <end position="108"/>
    </location>
</feature>
<organism evidence="2 3">
    <name type="scientific">Sphingomonas donggukensis</name>
    <dbReference type="NCBI Taxonomy" id="2949093"/>
    <lineage>
        <taxon>Bacteria</taxon>
        <taxon>Pseudomonadati</taxon>
        <taxon>Pseudomonadota</taxon>
        <taxon>Alphaproteobacteria</taxon>
        <taxon>Sphingomonadales</taxon>
        <taxon>Sphingomonadaceae</taxon>
        <taxon>Sphingomonas</taxon>
    </lineage>
</organism>
<feature type="transmembrane region" description="Helical" evidence="1">
    <location>
        <begin position="148"/>
        <end position="164"/>
    </location>
</feature>
<dbReference type="EMBL" id="CP098401">
    <property type="protein sequence ID" value="URW75600.1"/>
    <property type="molecule type" value="Genomic_DNA"/>
</dbReference>
<protein>
    <recommendedName>
        <fullName evidence="4">Metal-dependent hydrolase</fullName>
    </recommendedName>
</protein>
<evidence type="ECO:0000256" key="1">
    <source>
        <dbReference type="SAM" id="Phobius"/>
    </source>
</evidence>
<evidence type="ECO:0008006" key="4">
    <source>
        <dbReference type="Google" id="ProtNLM"/>
    </source>
</evidence>
<name>A0ABY4TT60_9SPHN</name>
<keyword evidence="1" id="KW-1133">Transmembrane helix</keyword>
<keyword evidence="1" id="KW-0812">Transmembrane</keyword>
<keyword evidence="1" id="KW-0472">Membrane</keyword>
<dbReference type="RefSeq" id="WP_250751967.1">
    <property type="nucleotide sequence ID" value="NZ_CP098401.1"/>
</dbReference>